<gene>
    <name evidence="1" type="ORF">Pmani_009908</name>
</gene>
<dbReference type="AlphaFoldDB" id="A0AAE1Q407"/>
<name>A0AAE1Q407_9EUCA</name>
<organism evidence="1 2">
    <name type="scientific">Petrolisthes manimaculis</name>
    <dbReference type="NCBI Taxonomy" id="1843537"/>
    <lineage>
        <taxon>Eukaryota</taxon>
        <taxon>Metazoa</taxon>
        <taxon>Ecdysozoa</taxon>
        <taxon>Arthropoda</taxon>
        <taxon>Crustacea</taxon>
        <taxon>Multicrustacea</taxon>
        <taxon>Malacostraca</taxon>
        <taxon>Eumalacostraca</taxon>
        <taxon>Eucarida</taxon>
        <taxon>Decapoda</taxon>
        <taxon>Pleocyemata</taxon>
        <taxon>Anomura</taxon>
        <taxon>Galatheoidea</taxon>
        <taxon>Porcellanidae</taxon>
        <taxon>Petrolisthes</taxon>
    </lineage>
</organism>
<keyword evidence="2" id="KW-1185">Reference proteome</keyword>
<protein>
    <submittedName>
        <fullName evidence="1">Uncharacterized protein</fullName>
    </submittedName>
</protein>
<accession>A0AAE1Q407</accession>
<feature type="non-terminal residue" evidence="1">
    <location>
        <position position="60"/>
    </location>
</feature>
<reference evidence="1" key="1">
    <citation type="submission" date="2023-11" db="EMBL/GenBank/DDBJ databases">
        <title>Genome assemblies of two species of porcelain crab, Petrolisthes cinctipes and Petrolisthes manimaculis (Anomura: Porcellanidae).</title>
        <authorList>
            <person name="Angst P."/>
        </authorList>
    </citation>
    <scope>NUCLEOTIDE SEQUENCE</scope>
    <source>
        <strain evidence="1">PB745_02</strain>
        <tissue evidence="1">Gill</tissue>
    </source>
</reference>
<proteinExistence type="predicted"/>
<evidence type="ECO:0000313" key="1">
    <source>
        <dbReference type="EMBL" id="KAK4319075.1"/>
    </source>
</evidence>
<comment type="caution">
    <text evidence="1">The sequence shown here is derived from an EMBL/GenBank/DDBJ whole genome shotgun (WGS) entry which is preliminary data.</text>
</comment>
<sequence>MQGDKEGYTKFGHCDQAKSSWSKPVTQMLSSSQSGFCSHFRSYSICLQQLWVSFGQGQNL</sequence>
<dbReference type="Proteomes" id="UP001292094">
    <property type="component" value="Unassembled WGS sequence"/>
</dbReference>
<dbReference type="EMBL" id="JAWZYT010000782">
    <property type="protein sequence ID" value="KAK4319075.1"/>
    <property type="molecule type" value="Genomic_DNA"/>
</dbReference>
<evidence type="ECO:0000313" key="2">
    <source>
        <dbReference type="Proteomes" id="UP001292094"/>
    </source>
</evidence>